<reference evidence="1" key="2">
    <citation type="submission" date="2025-09" db="UniProtKB">
        <authorList>
            <consortium name="Ensembl"/>
        </authorList>
    </citation>
    <scope>IDENTIFICATION</scope>
</reference>
<evidence type="ECO:0000313" key="1">
    <source>
        <dbReference type="Ensembl" id="ENSMSIP00000003839.1"/>
    </source>
</evidence>
<accession>A0A8C6GCC8</accession>
<name>A0A8C6GCC8_MUSSI</name>
<dbReference type="AlphaFoldDB" id="A0A8C6GCC8"/>
<keyword evidence="2" id="KW-1185">Reference proteome</keyword>
<dbReference type="Proteomes" id="UP000694415">
    <property type="component" value="Unplaced"/>
</dbReference>
<proteinExistence type="predicted"/>
<protein>
    <submittedName>
        <fullName evidence="1">Uncharacterized protein</fullName>
    </submittedName>
</protein>
<reference evidence="1" key="1">
    <citation type="submission" date="2025-08" db="UniProtKB">
        <authorList>
            <consortium name="Ensembl"/>
        </authorList>
    </citation>
    <scope>IDENTIFICATION</scope>
</reference>
<evidence type="ECO:0000313" key="2">
    <source>
        <dbReference type="Proteomes" id="UP000694415"/>
    </source>
</evidence>
<sequence length="108" mass="12219">MVFPVDIPEECRKVTLGESVVRVGTLDIPHNWKDAFWKHHKVQLNFSNAGNKNISISNDCLCPETFHPNSSRHSSCDSHGHDARVSVTTMVIQVVTCGRREGNWFQDD</sequence>
<dbReference type="Ensembl" id="ENSMSIT00000004858.1">
    <property type="protein sequence ID" value="ENSMSIP00000003839.1"/>
    <property type="gene ID" value="ENSMSIG00000003540.1"/>
</dbReference>
<organism evidence="1 2">
    <name type="scientific">Mus spicilegus</name>
    <name type="common">Mound-building mouse</name>
    <dbReference type="NCBI Taxonomy" id="10103"/>
    <lineage>
        <taxon>Eukaryota</taxon>
        <taxon>Metazoa</taxon>
        <taxon>Chordata</taxon>
        <taxon>Craniata</taxon>
        <taxon>Vertebrata</taxon>
        <taxon>Euteleostomi</taxon>
        <taxon>Mammalia</taxon>
        <taxon>Eutheria</taxon>
        <taxon>Euarchontoglires</taxon>
        <taxon>Glires</taxon>
        <taxon>Rodentia</taxon>
        <taxon>Myomorpha</taxon>
        <taxon>Muroidea</taxon>
        <taxon>Muridae</taxon>
        <taxon>Murinae</taxon>
        <taxon>Mus</taxon>
        <taxon>Mus</taxon>
    </lineage>
</organism>